<protein>
    <submittedName>
        <fullName evidence="8">DNA-binding response regulator</fullName>
    </submittedName>
</protein>
<evidence type="ECO:0000259" key="7">
    <source>
        <dbReference type="PROSITE" id="PS50110"/>
    </source>
</evidence>
<dbReference type="RefSeq" id="WP_116046774.1">
    <property type="nucleotide sequence ID" value="NZ_QUBQ01000002.1"/>
</dbReference>
<dbReference type="SMART" id="SM00421">
    <property type="entry name" value="HTH_LUXR"/>
    <property type="match status" value="1"/>
</dbReference>
<dbReference type="InterPro" id="IPR016032">
    <property type="entry name" value="Sig_transdc_resp-reg_C-effctor"/>
</dbReference>
<dbReference type="PROSITE" id="PS50043">
    <property type="entry name" value="HTH_LUXR_2"/>
    <property type="match status" value="1"/>
</dbReference>
<dbReference type="Pfam" id="PF00072">
    <property type="entry name" value="Response_reg"/>
    <property type="match status" value="1"/>
</dbReference>
<organism evidence="8 9">
    <name type="scientific">Paenibacillus paeoniae</name>
    <dbReference type="NCBI Taxonomy" id="2292705"/>
    <lineage>
        <taxon>Bacteria</taxon>
        <taxon>Bacillati</taxon>
        <taxon>Bacillota</taxon>
        <taxon>Bacilli</taxon>
        <taxon>Bacillales</taxon>
        <taxon>Paenibacillaceae</taxon>
        <taxon>Paenibacillus</taxon>
    </lineage>
</organism>
<dbReference type="EMBL" id="QUBQ01000002">
    <property type="protein sequence ID" value="REK74996.1"/>
    <property type="molecule type" value="Genomic_DNA"/>
</dbReference>
<keyword evidence="2" id="KW-0805">Transcription regulation</keyword>
<dbReference type="OrthoDB" id="9780153at2"/>
<evidence type="ECO:0000313" key="9">
    <source>
        <dbReference type="Proteomes" id="UP000261905"/>
    </source>
</evidence>
<sequence length="217" mass="24158">MIKVLVVDDQHLMREGLATILQLETNIEVVGTAGNGREAYEMVKNCLPDVVLMDIRMPIVDGVEGTRLIKEEFWNTQVLILTTFNDMDYMTKALEHGASGYLLKETPSEMIVSAIATVQAGGVVLQPTITAQLMSELKKNERANSDELSQAALRTLTERELEVLKLVSEGCSNKEIAEHLYISEGTVKIHISNMMSKMQFRDRTQAAIFAVKTKLSI</sequence>
<feature type="modified residue" description="4-aspartylphosphate" evidence="5">
    <location>
        <position position="54"/>
    </location>
</feature>
<proteinExistence type="predicted"/>
<dbReference type="InterPro" id="IPR039420">
    <property type="entry name" value="WalR-like"/>
</dbReference>
<dbReference type="PRINTS" id="PR00038">
    <property type="entry name" value="HTHLUXR"/>
</dbReference>
<dbReference type="AlphaFoldDB" id="A0A371PH94"/>
<dbReference type="Proteomes" id="UP000261905">
    <property type="component" value="Unassembled WGS sequence"/>
</dbReference>
<dbReference type="GO" id="GO:0003677">
    <property type="term" value="F:DNA binding"/>
    <property type="evidence" value="ECO:0007669"/>
    <property type="project" value="UniProtKB-KW"/>
</dbReference>
<evidence type="ECO:0000256" key="1">
    <source>
        <dbReference type="ARBA" id="ARBA00022553"/>
    </source>
</evidence>
<keyword evidence="1 5" id="KW-0597">Phosphoprotein</keyword>
<comment type="caution">
    <text evidence="8">The sequence shown here is derived from an EMBL/GenBank/DDBJ whole genome shotgun (WGS) entry which is preliminary data.</text>
</comment>
<name>A0A371PH94_9BACL</name>
<dbReference type="InterPro" id="IPR001789">
    <property type="entry name" value="Sig_transdc_resp-reg_receiver"/>
</dbReference>
<dbReference type="CDD" id="cd06170">
    <property type="entry name" value="LuxR_C_like"/>
    <property type="match status" value="1"/>
</dbReference>
<dbReference type="InterPro" id="IPR011006">
    <property type="entry name" value="CheY-like_superfamily"/>
</dbReference>
<dbReference type="InterPro" id="IPR000792">
    <property type="entry name" value="Tscrpt_reg_LuxR_C"/>
</dbReference>
<dbReference type="PANTHER" id="PTHR43214">
    <property type="entry name" value="TWO-COMPONENT RESPONSE REGULATOR"/>
    <property type="match status" value="1"/>
</dbReference>
<feature type="domain" description="Response regulatory" evidence="7">
    <location>
        <begin position="3"/>
        <end position="119"/>
    </location>
</feature>
<evidence type="ECO:0000256" key="5">
    <source>
        <dbReference type="PROSITE-ProRule" id="PRU00169"/>
    </source>
</evidence>
<dbReference type="PROSITE" id="PS50110">
    <property type="entry name" value="RESPONSE_REGULATORY"/>
    <property type="match status" value="1"/>
</dbReference>
<dbReference type="InterPro" id="IPR058245">
    <property type="entry name" value="NreC/VraR/RcsB-like_REC"/>
</dbReference>
<dbReference type="PANTHER" id="PTHR43214:SF40">
    <property type="entry name" value="TRANSCRIPTIONAL REGULATORY PROTEIN LNRK"/>
    <property type="match status" value="1"/>
</dbReference>
<reference evidence="8 9" key="1">
    <citation type="submission" date="2018-08" db="EMBL/GenBank/DDBJ databases">
        <title>Paenibacillus sp. M4BSY-1, whole genome shotgun sequence.</title>
        <authorList>
            <person name="Tuo L."/>
        </authorList>
    </citation>
    <scope>NUCLEOTIDE SEQUENCE [LARGE SCALE GENOMIC DNA]</scope>
    <source>
        <strain evidence="8 9">M4BSY-1</strain>
    </source>
</reference>
<evidence type="ECO:0000256" key="3">
    <source>
        <dbReference type="ARBA" id="ARBA00023125"/>
    </source>
</evidence>
<dbReference type="Gene3D" id="3.40.50.2300">
    <property type="match status" value="1"/>
</dbReference>
<evidence type="ECO:0000259" key="6">
    <source>
        <dbReference type="PROSITE" id="PS50043"/>
    </source>
</evidence>
<keyword evidence="9" id="KW-1185">Reference proteome</keyword>
<dbReference type="PROSITE" id="PS00622">
    <property type="entry name" value="HTH_LUXR_1"/>
    <property type="match status" value="1"/>
</dbReference>
<dbReference type="CDD" id="cd17535">
    <property type="entry name" value="REC_NarL-like"/>
    <property type="match status" value="1"/>
</dbReference>
<gene>
    <name evidence="8" type="ORF">DX130_15270</name>
</gene>
<evidence type="ECO:0000256" key="4">
    <source>
        <dbReference type="ARBA" id="ARBA00023163"/>
    </source>
</evidence>
<evidence type="ECO:0000313" key="8">
    <source>
        <dbReference type="EMBL" id="REK74996.1"/>
    </source>
</evidence>
<feature type="domain" description="HTH luxR-type" evidence="6">
    <location>
        <begin position="149"/>
        <end position="214"/>
    </location>
</feature>
<dbReference type="GO" id="GO:0000160">
    <property type="term" value="P:phosphorelay signal transduction system"/>
    <property type="evidence" value="ECO:0007669"/>
    <property type="project" value="InterPro"/>
</dbReference>
<dbReference type="Pfam" id="PF00196">
    <property type="entry name" value="GerE"/>
    <property type="match status" value="1"/>
</dbReference>
<accession>A0A371PH94</accession>
<keyword evidence="3 8" id="KW-0238">DNA-binding</keyword>
<keyword evidence="4" id="KW-0804">Transcription</keyword>
<dbReference type="SUPFAM" id="SSF52172">
    <property type="entry name" value="CheY-like"/>
    <property type="match status" value="1"/>
</dbReference>
<dbReference type="SMART" id="SM00448">
    <property type="entry name" value="REC"/>
    <property type="match status" value="1"/>
</dbReference>
<dbReference type="GO" id="GO:0006355">
    <property type="term" value="P:regulation of DNA-templated transcription"/>
    <property type="evidence" value="ECO:0007669"/>
    <property type="project" value="InterPro"/>
</dbReference>
<evidence type="ECO:0000256" key="2">
    <source>
        <dbReference type="ARBA" id="ARBA00023015"/>
    </source>
</evidence>
<dbReference type="SUPFAM" id="SSF46894">
    <property type="entry name" value="C-terminal effector domain of the bipartite response regulators"/>
    <property type="match status" value="1"/>
</dbReference>